<dbReference type="InterPro" id="IPR036388">
    <property type="entry name" value="WH-like_DNA-bd_sf"/>
</dbReference>
<evidence type="ECO:0000313" key="9">
    <source>
        <dbReference type="EMBL" id="MDI4649004.1"/>
    </source>
</evidence>
<sequence length="447" mass="50417">MMKYEEVIHDIELKLEDGRIRGGQKLPSVREASDAYACSKSTVIRAYAELEKRHRLYSVPQSGYYAVTQKQAEASTSANAGWNFASVAPDPEVFPYLDFQHCINKAIDRYRNHLFTYGTPQGLPSLLQVLSKHLAAYQVFAPAERITVTSGVQQALSILAHMPFPSGRRTVLVEQPTYTILLEMLALFGVPVQGIARTERGIDLDELETLFRVGEIKFFYTIPRFQNPLGTSYGTDTKKAIAALAMRYDVIVVEDDFLADLETDPKADPIHAYGASHVVYLKSYSKILFPGLRVGVAVLPPELQAAFSRFKRFTDIDSSMLSQAALEIYIQSGMFARRKRKISDSYRHRMLRLVRALDACNDTQDIRHLRPEAGMHTHIELPPTLRTKTLIDRLAKRKIELRDADASFLPSFPKRPLLQLSISQIADERIDEGVAALFAEIARLRRG</sequence>
<organism evidence="9 10">
    <name type="scientific">Cohnella hashimotonis</name>
    <dbReference type="NCBI Taxonomy" id="2826895"/>
    <lineage>
        <taxon>Bacteria</taxon>
        <taxon>Bacillati</taxon>
        <taxon>Bacillota</taxon>
        <taxon>Bacilli</taxon>
        <taxon>Bacillales</taxon>
        <taxon>Paenibacillaceae</taxon>
        <taxon>Cohnella</taxon>
    </lineage>
</organism>
<keyword evidence="3 9" id="KW-0032">Aminotransferase</keyword>
<accession>A0ABT6TQK5</accession>
<dbReference type="Pfam" id="PF00155">
    <property type="entry name" value="Aminotran_1_2"/>
    <property type="match status" value="1"/>
</dbReference>
<keyword evidence="7" id="KW-0804">Transcription</keyword>
<keyword evidence="3 9" id="KW-0808">Transferase</keyword>
<dbReference type="Pfam" id="PF00392">
    <property type="entry name" value="GntR"/>
    <property type="match status" value="1"/>
</dbReference>
<dbReference type="PANTHER" id="PTHR46577">
    <property type="entry name" value="HTH-TYPE TRANSCRIPTIONAL REGULATORY PROTEIN GABR"/>
    <property type="match status" value="1"/>
</dbReference>
<evidence type="ECO:0000256" key="1">
    <source>
        <dbReference type="ARBA" id="ARBA00001933"/>
    </source>
</evidence>
<dbReference type="InterPro" id="IPR036390">
    <property type="entry name" value="WH_DNA-bd_sf"/>
</dbReference>
<keyword evidence="4" id="KW-0663">Pyridoxal phosphate</keyword>
<dbReference type="SMART" id="SM00345">
    <property type="entry name" value="HTH_GNTR"/>
    <property type="match status" value="1"/>
</dbReference>
<feature type="domain" description="HTH gntR-type" evidence="8">
    <location>
        <begin position="1"/>
        <end position="69"/>
    </location>
</feature>
<dbReference type="EMBL" id="JAGRPV010000001">
    <property type="protein sequence ID" value="MDI4649004.1"/>
    <property type="molecule type" value="Genomic_DNA"/>
</dbReference>
<comment type="similarity">
    <text evidence="2">In the C-terminal section; belongs to the class-I pyridoxal-phosphate-dependent aminotransferase family.</text>
</comment>
<dbReference type="SUPFAM" id="SSF53383">
    <property type="entry name" value="PLP-dependent transferases"/>
    <property type="match status" value="1"/>
</dbReference>
<dbReference type="RefSeq" id="WP_282911673.1">
    <property type="nucleotide sequence ID" value="NZ_JAGRPV010000001.1"/>
</dbReference>
<dbReference type="Gene3D" id="1.10.10.10">
    <property type="entry name" value="Winged helix-like DNA-binding domain superfamily/Winged helix DNA-binding domain"/>
    <property type="match status" value="1"/>
</dbReference>
<evidence type="ECO:0000256" key="7">
    <source>
        <dbReference type="ARBA" id="ARBA00023163"/>
    </source>
</evidence>
<dbReference type="CDD" id="cd07377">
    <property type="entry name" value="WHTH_GntR"/>
    <property type="match status" value="1"/>
</dbReference>
<comment type="cofactor">
    <cofactor evidence="1">
        <name>pyridoxal 5'-phosphate</name>
        <dbReference type="ChEBI" id="CHEBI:597326"/>
    </cofactor>
</comment>
<evidence type="ECO:0000313" key="10">
    <source>
        <dbReference type="Proteomes" id="UP001161691"/>
    </source>
</evidence>
<dbReference type="PROSITE" id="PS50949">
    <property type="entry name" value="HTH_GNTR"/>
    <property type="match status" value="1"/>
</dbReference>
<proteinExistence type="inferred from homology"/>
<keyword evidence="5" id="KW-0805">Transcription regulation</keyword>
<name>A0ABT6TQK5_9BACL</name>
<dbReference type="Gene3D" id="3.40.640.10">
    <property type="entry name" value="Type I PLP-dependent aspartate aminotransferase-like (Major domain)"/>
    <property type="match status" value="1"/>
</dbReference>
<dbReference type="InterPro" id="IPR004839">
    <property type="entry name" value="Aminotransferase_I/II_large"/>
</dbReference>
<comment type="caution">
    <text evidence="9">The sequence shown here is derived from an EMBL/GenBank/DDBJ whole genome shotgun (WGS) entry which is preliminary data.</text>
</comment>
<protein>
    <submittedName>
        <fullName evidence="9">PLP-dependent aminotransferase family protein</fullName>
    </submittedName>
</protein>
<dbReference type="CDD" id="cd00609">
    <property type="entry name" value="AAT_like"/>
    <property type="match status" value="1"/>
</dbReference>
<gene>
    <name evidence="9" type="ORF">KB449_28965</name>
</gene>
<keyword evidence="6" id="KW-0238">DNA-binding</keyword>
<dbReference type="InterPro" id="IPR051446">
    <property type="entry name" value="HTH_trans_reg/aminotransferase"/>
</dbReference>
<evidence type="ECO:0000259" key="8">
    <source>
        <dbReference type="PROSITE" id="PS50949"/>
    </source>
</evidence>
<dbReference type="GO" id="GO:0008483">
    <property type="term" value="F:transaminase activity"/>
    <property type="evidence" value="ECO:0007669"/>
    <property type="project" value="UniProtKB-KW"/>
</dbReference>
<dbReference type="InterPro" id="IPR015424">
    <property type="entry name" value="PyrdxlP-dep_Trfase"/>
</dbReference>
<evidence type="ECO:0000256" key="4">
    <source>
        <dbReference type="ARBA" id="ARBA00022898"/>
    </source>
</evidence>
<dbReference type="InterPro" id="IPR000524">
    <property type="entry name" value="Tscrpt_reg_HTH_GntR"/>
</dbReference>
<reference evidence="9" key="1">
    <citation type="submission" date="2023-04" db="EMBL/GenBank/DDBJ databases">
        <title>Comparative genomic analysis of Cohnella hashimotonis sp. nov., isolated from the International Space Station.</title>
        <authorList>
            <person name="Venkateswaran K."/>
            <person name="Simpson A."/>
        </authorList>
    </citation>
    <scope>NUCLEOTIDE SEQUENCE</scope>
    <source>
        <strain evidence="9">F6_2S_P_1</strain>
    </source>
</reference>
<keyword evidence="10" id="KW-1185">Reference proteome</keyword>
<evidence type="ECO:0000256" key="3">
    <source>
        <dbReference type="ARBA" id="ARBA00022576"/>
    </source>
</evidence>
<dbReference type="InterPro" id="IPR015421">
    <property type="entry name" value="PyrdxlP-dep_Trfase_major"/>
</dbReference>
<dbReference type="SUPFAM" id="SSF46785">
    <property type="entry name" value="Winged helix' DNA-binding domain"/>
    <property type="match status" value="1"/>
</dbReference>
<dbReference type="PANTHER" id="PTHR46577:SF1">
    <property type="entry name" value="HTH-TYPE TRANSCRIPTIONAL REGULATORY PROTEIN GABR"/>
    <property type="match status" value="1"/>
</dbReference>
<evidence type="ECO:0000256" key="5">
    <source>
        <dbReference type="ARBA" id="ARBA00023015"/>
    </source>
</evidence>
<evidence type="ECO:0000256" key="6">
    <source>
        <dbReference type="ARBA" id="ARBA00023125"/>
    </source>
</evidence>
<evidence type="ECO:0000256" key="2">
    <source>
        <dbReference type="ARBA" id="ARBA00005384"/>
    </source>
</evidence>
<dbReference type="Proteomes" id="UP001161691">
    <property type="component" value="Unassembled WGS sequence"/>
</dbReference>